<evidence type="ECO:0000313" key="2">
    <source>
        <dbReference type="EMBL" id="MFC4159288.1"/>
    </source>
</evidence>
<dbReference type="RefSeq" id="WP_378162888.1">
    <property type="nucleotide sequence ID" value="NZ_JBHSBU010000001.1"/>
</dbReference>
<dbReference type="Proteomes" id="UP001595791">
    <property type="component" value="Unassembled WGS sequence"/>
</dbReference>
<dbReference type="SUPFAM" id="SSF52540">
    <property type="entry name" value="P-loop containing nucleoside triphosphate hydrolases"/>
    <property type="match status" value="1"/>
</dbReference>
<gene>
    <name evidence="2" type="ORF">ACFOW7_07955</name>
</gene>
<protein>
    <submittedName>
        <fullName evidence="2">AAA family ATPase</fullName>
    </submittedName>
</protein>
<keyword evidence="3" id="KW-1185">Reference proteome</keyword>
<feature type="domain" description="NadR/Ttd14 AAA" evidence="1">
    <location>
        <begin position="4"/>
        <end position="156"/>
    </location>
</feature>
<dbReference type="InterPro" id="IPR038727">
    <property type="entry name" value="NadR/Ttd14_AAA_dom"/>
</dbReference>
<sequence>MRKLAIVGAESSGKTTLARDLAQALQAPWVAEYAREWFAGRPDVSYELQDIVTIAAGQLAAEAAAPVADWLVCDTSLLVTKIWAEVRFGHCPDWIARHWRPEDYFLHILPTPDIPWEYDPLREDSDGRPGLFERYRAALLADEVPFLIVRGGREARVAAVLAALETKIK</sequence>
<dbReference type="InterPro" id="IPR027417">
    <property type="entry name" value="P-loop_NTPase"/>
</dbReference>
<evidence type="ECO:0000313" key="3">
    <source>
        <dbReference type="Proteomes" id="UP001595791"/>
    </source>
</evidence>
<dbReference type="PANTHER" id="PTHR37512">
    <property type="entry name" value="TRIFUNCTIONAL NAD BIOSYNTHESIS/REGULATOR PROTEIN NADR"/>
    <property type="match status" value="1"/>
</dbReference>
<dbReference type="PANTHER" id="PTHR37512:SF1">
    <property type="entry name" value="NADR_TTD14 AAA DOMAIN-CONTAINING PROTEIN"/>
    <property type="match status" value="1"/>
</dbReference>
<dbReference type="Pfam" id="PF13521">
    <property type="entry name" value="AAA_28"/>
    <property type="match status" value="1"/>
</dbReference>
<dbReference type="Gene3D" id="3.40.50.300">
    <property type="entry name" value="P-loop containing nucleotide triphosphate hydrolases"/>
    <property type="match status" value="1"/>
</dbReference>
<organism evidence="2 3">
    <name type="scientific">Chitinimonas lacunae</name>
    <dbReference type="NCBI Taxonomy" id="1963018"/>
    <lineage>
        <taxon>Bacteria</taxon>
        <taxon>Pseudomonadati</taxon>
        <taxon>Pseudomonadota</taxon>
        <taxon>Betaproteobacteria</taxon>
        <taxon>Neisseriales</taxon>
        <taxon>Chitinibacteraceae</taxon>
        <taxon>Chitinimonas</taxon>
    </lineage>
</organism>
<dbReference type="InterPro" id="IPR052735">
    <property type="entry name" value="NAD_biosynth-regulator"/>
</dbReference>
<reference evidence="3" key="1">
    <citation type="journal article" date="2019" name="Int. J. Syst. Evol. Microbiol.">
        <title>The Global Catalogue of Microorganisms (GCM) 10K type strain sequencing project: providing services to taxonomists for standard genome sequencing and annotation.</title>
        <authorList>
            <consortium name="The Broad Institute Genomics Platform"/>
            <consortium name="The Broad Institute Genome Sequencing Center for Infectious Disease"/>
            <person name="Wu L."/>
            <person name="Ma J."/>
        </authorList>
    </citation>
    <scope>NUCLEOTIDE SEQUENCE [LARGE SCALE GENOMIC DNA]</scope>
    <source>
        <strain evidence="3">LMG 29894</strain>
    </source>
</reference>
<proteinExistence type="predicted"/>
<comment type="caution">
    <text evidence="2">The sequence shown here is derived from an EMBL/GenBank/DDBJ whole genome shotgun (WGS) entry which is preliminary data.</text>
</comment>
<accession>A0ABV8MMB1</accession>
<dbReference type="EMBL" id="JBHSBU010000001">
    <property type="protein sequence ID" value="MFC4159288.1"/>
    <property type="molecule type" value="Genomic_DNA"/>
</dbReference>
<evidence type="ECO:0000259" key="1">
    <source>
        <dbReference type="Pfam" id="PF13521"/>
    </source>
</evidence>
<name>A0ABV8MMB1_9NEIS</name>